<dbReference type="CDD" id="cd02851">
    <property type="entry name" value="E_set_GO_C"/>
    <property type="match status" value="1"/>
</dbReference>
<dbReference type="Pfam" id="PF07250">
    <property type="entry name" value="Glyoxal_oxid_N"/>
    <property type="match status" value="1"/>
</dbReference>
<feature type="region of interest" description="Disordered" evidence="2">
    <location>
        <begin position="46"/>
        <end position="70"/>
    </location>
</feature>
<dbReference type="InParanoid" id="G4T6M0"/>
<feature type="compositionally biased region" description="Polar residues" evidence="2">
    <location>
        <begin position="632"/>
        <end position="656"/>
    </location>
</feature>
<gene>
    <name evidence="6" type="ORF">PIIN_00800</name>
</gene>
<keyword evidence="7" id="KW-1185">Reference proteome</keyword>
<feature type="domain" description="Galactose oxidase-like Early set" evidence="5">
    <location>
        <begin position="506"/>
        <end position="614"/>
    </location>
</feature>
<evidence type="ECO:0000256" key="1">
    <source>
        <dbReference type="ARBA" id="ARBA00022729"/>
    </source>
</evidence>
<dbReference type="InterPro" id="IPR015202">
    <property type="entry name" value="GO-like_E_set"/>
</dbReference>
<evidence type="ECO:0000259" key="5">
    <source>
        <dbReference type="Pfam" id="PF09118"/>
    </source>
</evidence>
<dbReference type="eggNOG" id="ENOG502QPS4">
    <property type="taxonomic scope" value="Eukaryota"/>
</dbReference>
<dbReference type="EMBL" id="CAFZ01000008">
    <property type="protein sequence ID" value="CCA66963.1"/>
    <property type="molecule type" value="Genomic_DNA"/>
</dbReference>
<dbReference type="Gene3D" id="2.60.40.10">
    <property type="entry name" value="Immunoglobulins"/>
    <property type="match status" value="1"/>
</dbReference>
<feature type="domain" description="Glyoxal oxidase N-terminal" evidence="4">
    <location>
        <begin position="118"/>
        <end position="501"/>
    </location>
</feature>
<sequence length="678" mass="73072">MASVSKLSTLVALGLAVVDFVAAENYDPAKHHPRWEDLRAKRTASQLHRRGLVPRQTPGGVKPGQPTHQVPDSMIGGFERVGDSYVSAQQMFLGTDKLVYILDKVEGNPHQINGHPAWASVYNLETKETKALEVVTNTFCAGGGQLGDGRWLNLGGNMASDPNGVDAVNQNGDNTYHNSDGGKSARTILPGDNAEWTNDQSLDLTERRWYPTLEPMGDGRMFVFGGSKTGDFVSSLDNNNPTYEFWPRRDGETPVGSPILIDTVPANLYPITHLLPTGQFLLNINRAAAILDLSGPLPRELPLPTVPDAVRTYPASAATFMKPVTVKDGWNATVVYCGGSDIAREDWLNRDKILINIPASASCISMSPAFSGDWDFEDSLPAGRVMSNAIILPDSTVVILNGANMGVAGYANAQQQSWSVDDSLADRPVFRPVIYDGSKPKGQRWSDQGLQESQVARMYHSTATLLPDGSVLVSGSNPHADYSPQKTYPTEYAIERFYPLYYNKRRPEPSGIPTTLTYGGQYFDLQLSSEDLGGNIGNLNAVKVQLARTGFSTHGINFGMRMVELECTFTANSDGSATLHVSQPPPNPNVIPPGTSWLFVVVNGVPSVGVQVMVGSGKIEQQTLHDVEPLPASSTVTATPDHQTNNGGSHPSGSPRTVALTKSISALLVGLLGVFALF</sequence>
<dbReference type="SUPFAM" id="SSF50965">
    <property type="entry name" value="Galactose oxidase, central domain"/>
    <property type="match status" value="1"/>
</dbReference>
<dbReference type="InterPro" id="IPR009880">
    <property type="entry name" value="Glyoxal_oxidase_N"/>
</dbReference>
<dbReference type="SUPFAM" id="SSF81296">
    <property type="entry name" value="E set domains"/>
    <property type="match status" value="1"/>
</dbReference>
<accession>G4T6M0</accession>
<dbReference type="InterPro" id="IPR013783">
    <property type="entry name" value="Ig-like_fold"/>
</dbReference>
<protein>
    <submittedName>
        <fullName evidence="6">Related to glyoxaloxidase 2</fullName>
    </submittedName>
</protein>
<feature type="signal peptide" evidence="3">
    <location>
        <begin position="1"/>
        <end position="23"/>
    </location>
</feature>
<reference evidence="6 7" key="1">
    <citation type="journal article" date="2011" name="PLoS Pathog.">
        <title>Endophytic Life Strategies Decoded by Genome and Transcriptome Analyses of the Mutualistic Root Symbiont Piriformospora indica.</title>
        <authorList>
            <person name="Zuccaro A."/>
            <person name="Lahrmann U."/>
            <person name="Guldener U."/>
            <person name="Langen G."/>
            <person name="Pfiffi S."/>
            <person name="Biedenkopf D."/>
            <person name="Wong P."/>
            <person name="Samans B."/>
            <person name="Grimm C."/>
            <person name="Basiewicz M."/>
            <person name="Murat C."/>
            <person name="Martin F."/>
            <person name="Kogel K.H."/>
        </authorList>
    </citation>
    <scope>NUCLEOTIDE SEQUENCE [LARGE SCALE GENOMIC DNA]</scope>
    <source>
        <strain evidence="6 7">DSM 11827</strain>
    </source>
</reference>
<dbReference type="OrthoDB" id="2019572at2759"/>
<name>G4T6M0_SERID</name>
<dbReference type="PANTHER" id="PTHR32208">
    <property type="entry name" value="SECRETED PROTEIN-RELATED"/>
    <property type="match status" value="1"/>
</dbReference>
<dbReference type="PANTHER" id="PTHR32208:SF21">
    <property type="entry name" value="LOW QUALITY PROTEIN: ALDEHYDE OXIDASE GLOX-LIKE"/>
    <property type="match status" value="1"/>
</dbReference>
<dbReference type="InterPro" id="IPR014756">
    <property type="entry name" value="Ig_E-set"/>
</dbReference>
<feature type="region of interest" description="Disordered" evidence="2">
    <location>
        <begin position="623"/>
        <end position="656"/>
    </location>
</feature>
<dbReference type="InterPro" id="IPR011043">
    <property type="entry name" value="Gal_Oxase/kelch_b-propeller"/>
</dbReference>
<proteinExistence type="predicted"/>
<dbReference type="STRING" id="1109443.G4T6M0"/>
<dbReference type="Gene3D" id="2.130.10.80">
    <property type="entry name" value="Galactose oxidase/kelch, beta-propeller"/>
    <property type="match status" value="1"/>
</dbReference>
<evidence type="ECO:0000313" key="6">
    <source>
        <dbReference type="EMBL" id="CCA66963.1"/>
    </source>
</evidence>
<evidence type="ECO:0000256" key="2">
    <source>
        <dbReference type="SAM" id="MobiDB-lite"/>
    </source>
</evidence>
<dbReference type="HOGENOM" id="CLU_009630_3_0_1"/>
<feature type="region of interest" description="Disordered" evidence="2">
    <location>
        <begin position="174"/>
        <end position="194"/>
    </location>
</feature>
<evidence type="ECO:0000313" key="7">
    <source>
        <dbReference type="Proteomes" id="UP000007148"/>
    </source>
</evidence>
<evidence type="ECO:0000256" key="3">
    <source>
        <dbReference type="SAM" id="SignalP"/>
    </source>
</evidence>
<dbReference type="InterPro" id="IPR037293">
    <property type="entry name" value="Gal_Oxidase_central_sf"/>
</dbReference>
<dbReference type="Proteomes" id="UP000007148">
    <property type="component" value="Unassembled WGS sequence"/>
</dbReference>
<organism evidence="6 7">
    <name type="scientific">Serendipita indica (strain DSM 11827)</name>
    <name type="common">Root endophyte fungus</name>
    <name type="synonym">Piriformospora indica</name>
    <dbReference type="NCBI Taxonomy" id="1109443"/>
    <lineage>
        <taxon>Eukaryota</taxon>
        <taxon>Fungi</taxon>
        <taxon>Dikarya</taxon>
        <taxon>Basidiomycota</taxon>
        <taxon>Agaricomycotina</taxon>
        <taxon>Agaricomycetes</taxon>
        <taxon>Sebacinales</taxon>
        <taxon>Serendipitaceae</taxon>
        <taxon>Serendipita</taxon>
    </lineage>
</organism>
<keyword evidence="1 3" id="KW-0732">Signal</keyword>
<feature type="chain" id="PRO_5003468761" evidence="3">
    <location>
        <begin position="24"/>
        <end position="678"/>
    </location>
</feature>
<dbReference type="AlphaFoldDB" id="G4T6M0"/>
<comment type="caution">
    <text evidence="6">The sequence shown here is derived from an EMBL/GenBank/DDBJ whole genome shotgun (WGS) entry which is preliminary data.</text>
</comment>
<dbReference type="Pfam" id="PF09118">
    <property type="entry name" value="GO-like_E_set"/>
    <property type="match status" value="1"/>
</dbReference>
<evidence type="ECO:0000259" key="4">
    <source>
        <dbReference type="Pfam" id="PF07250"/>
    </source>
</evidence>